<evidence type="ECO:0000256" key="1">
    <source>
        <dbReference type="SAM" id="MobiDB-lite"/>
    </source>
</evidence>
<dbReference type="AlphaFoldDB" id="A0AAD7N0A7"/>
<feature type="region of interest" description="Disordered" evidence="1">
    <location>
        <begin position="57"/>
        <end position="94"/>
    </location>
</feature>
<name>A0AAD7N0A7_9AGAR</name>
<reference evidence="3" key="1">
    <citation type="submission" date="2023-03" db="EMBL/GenBank/DDBJ databases">
        <title>Massive genome expansion in bonnet fungi (Mycena s.s.) driven by repeated elements and novel gene families across ecological guilds.</title>
        <authorList>
            <consortium name="Lawrence Berkeley National Laboratory"/>
            <person name="Harder C.B."/>
            <person name="Miyauchi S."/>
            <person name="Viragh M."/>
            <person name="Kuo A."/>
            <person name="Thoen E."/>
            <person name="Andreopoulos B."/>
            <person name="Lu D."/>
            <person name="Skrede I."/>
            <person name="Drula E."/>
            <person name="Henrissat B."/>
            <person name="Morin E."/>
            <person name="Kohler A."/>
            <person name="Barry K."/>
            <person name="LaButti K."/>
            <person name="Morin E."/>
            <person name="Salamov A."/>
            <person name="Lipzen A."/>
            <person name="Mereny Z."/>
            <person name="Hegedus B."/>
            <person name="Baldrian P."/>
            <person name="Stursova M."/>
            <person name="Weitz H."/>
            <person name="Taylor A."/>
            <person name="Grigoriev I.V."/>
            <person name="Nagy L.G."/>
            <person name="Martin F."/>
            <person name="Kauserud H."/>
        </authorList>
    </citation>
    <scope>NUCLEOTIDE SEQUENCE</scope>
    <source>
        <strain evidence="3">CBHHK182m</strain>
    </source>
</reference>
<feature type="signal peptide" evidence="2">
    <location>
        <begin position="1"/>
        <end position="19"/>
    </location>
</feature>
<comment type="caution">
    <text evidence="3">The sequence shown here is derived from an EMBL/GenBank/DDBJ whole genome shotgun (WGS) entry which is preliminary data.</text>
</comment>
<sequence>MIARITYLILLALVSTVFAAPLQALRAVDKPDADAVVGSRAPQGVAERVPQGVAERVPQGVAERAPQGVAERVPQGVAETAGNGGLAWFPRHAN</sequence>
<dbReference type="Proteomes" id="UP001215598">
    <property type="component" value="Unassembled WGS sequence"/>
</dbReference>
<evidence type="ECO:0000313" key="3">
    <source>
        <dbReference type="EMBL" id="KAJ7741001.1"/>
    </source>
</evidence>
<organism evidence="3 4">
    <name type="scientific">Mycena metata</name>
    <dbReference type="NCBI Taxonomy" id="1033252"/>
    <lineage>
        <taxon>Eukaryota</taxon>
        <taxon>Fungi</taxon>
        <taxon>Dikarya</taxon>
        <taxon>Basidiomycota</taxon>
        <taxon>Agaricomycotina</taxon>
        <taxon>Agaricomycetes</taxon>
        <taxon>Agaricomycetidae</taxon>
        <taxon>Agaricales</taxon>
        <taxon>Marasmiineae</taxon>
        <taxon>Mycenaceae</taxon>
        <taxon>Mycena</taxon>
    </lineage>
</organism>
<accession>A0AAD7N0A7</accession>
<dbReference type="EMBL" id="JARKIB010000100">
    <property type="protein sequence ID" value="KAJ7741001.1"/>
    <property type="molecule type" value="Genomic_DNA"/>
</dbReference>
<keyword evidence="4" id="KW-1185">Reference proteome</keyword>
<feature type="chain" id="PRO_5041920791" evidence="2">
    <location>
        <begin position="20"/>
        <end position="94"/>
    </location>
</feature>
<evidence type="ECO:0000256" key="2">
    <source>
        <dbReference type="SAM" id="SignalP"/>
    </source>
</evidence>
<proteinExistence type="predicted"/>
<evidence type="ECO:0000313" key="4">
    <source>
        <dbReference type="Proteomes" id="UP001215598"/>
    </source>
</evidence>
<keyword evidence="2" id="KW-0732">Signal</keyword>
<protein>
    <submittedName>
        <fullName evidence="3">Uncharacterized protein</fullName>
    </submittedName>
</protein>
<gene>
    <name evidence="3" type="ORF">B0H16DRAFT_1890572</name>
</gene>